<reference evidence="1" key="2">
    <citation type="journal article" date="2015" name="Data Brief">
        <title>Shoot transcriptome of the giant reed, Arundo donax.</title>
        <authorList>
            <person name="Barrero R.A."/>
            <person name="Guerrero F.D."/>
            <person name="Moolhuijzen P."/>
            <person name="Goolsby J.A."/>
            <person name="Tidwell J."/>
            <person name="Bellgard S.E."/>
            <person name="Bellgard M.I."/>
        </authorList>
    </citation>
    <scope>NUCLEOTIDE SEQUENCE</scope>
    <source>
        <tissue evidence="1">Shoot tissue taken approximately 20 cm above the soil surface</tissue>
    </source>
</reference>
<reference evidence="1" key="1">
    <citation type="submission" date="2014-09" db="EMBL/GenBank/DDBJ databases">
        <authorList>
            <person name="Magalhaes I.L.F."/>
            <person name="Oliveira U."/>
            <person name="Santos F.R."/>
            <person name="Vidigal T.H.D.A."/>
            <person name="Brescovit A.D."/>
            <person name="Santos A.J."/>
        </authorList>
    </citation>
    <scope>NUCLEOTIDE SEQUENCE</scope>
    <source>
        <tissue evidence="1">Shoot tissue taken approximately 20 cm above the soil surface</tissue>
    </source>
</reference>
<proteinExistence type="predicted"/>
<protein>
    <submittedName>
        <fullName evidence="1">Uncharacterized protein</fullName>
    </submittedName>
</protein>
<name>A0A0A9C311_ARUDO</name>
<accession>A0A0A9C311</accession>
<evidence type="ECO:0000313" key="1">
    <source>
        <dbReference type="EMBL" id="JAD68858.1"/>
    </source>
</evidence>
<sequence>MPTLHLMNSTCYIPQFVLQCLDFRPQGVKTLAF</sequence>
<dbReference type="EMBL" id="GBRH01229037">
    <property type="protein sequence ID" value="JAD68858.1"/>
    <property type="molecule type" value="Transcribed_RNA"/>
</dbReference>
<dbReference type="AlphaFoldDB" id="A0A0A9C311"/>
<organism evidence="1">
    <name type="scientific">Arundo donax</name>
    <name type="common">Giant reed</name>
    <name type="synonym">Donax arundinaceus</name>
    <dbReference type="NCBI Taxonomy" id="35708"/>
    <lineage>
        <taxon>Eukaryota</taxon>
        <taxon>Viridiplantae</taxon>
        <taxon>Streptophyta</taxon>
        <taxon>Embryophyta</taxon>
        <taxon>Tracheophyta</taxon>
        <taxon>Spermatophyta</taxon>
        <taxon>Magnoliopsida</taxon>
        <taxon>Liliopsida</taxon>
        <taxon>Poales</taxon>
        <taxon>Poaceae</taxon>
        <taxon>PACMAD clade</taxon>
        <taxon>Arundinoideae</taxon>
        <taxon>Arundineae</taxon>
        <taxon>Arundo</taxon>
    </lineage>
</organism>